<feature type="compositionally biased region" description="Pro residues" evidence="5">
    <location>
        <begin position="1141"/>
        <end position="1150"/>
    </location>
</feature>
<feature type="compositionally biased region" description="Pro residues" evidence="5">
    <location>
        <begin position="1220"/>
        <end position="1237"/>
    </location>
</feature>
<feature type="compositionally biased region" description="Low complexity" evidence="5">
    <location>
        <begin position="1573"/>
        <end position="1590"/>
    </location>
</feature>
<dbReference type="InterPro" id="IPR029021">
    <property type="entry name" value="Prot-tyrosine_phosphatase-like"/>
</dbReference>
<dbReference type="InterPro" id="IPR035892">
    <property type="entry name" value="C2_domain_sf"/>
</dbReference>
<organism evidence="8 9">
    <name type="scientific">Gossypium hirsutum</name>
    <name type="common">Upland cotton</name>
    <name type="synonym">Gossypium mexicanum</name>
    <dbReference type="NCBI Taxonomy" id="3635"/>
    <lineage>
        <taxon>Eukaryota</taxon>
        <taxon>Viridiplantae</taxon>
        <taxon>Streptophyta</taxon>
        <taxon>Embryophyta</taxon>
        <taxon>Tracheophyta</taxon>
        <taxon>Spermatophyta</taxon>
        <taxon>Magnoliopsida</taxon>
        <taxon>eudicotyledons</taxon>
        <taxon>Gunneridae</taxon>
        <taxon>Pentapetalae</taxon>
        <taxon>rosids</taxon>
        <taxon>malvids</taxon>
        <taxon>Malvales</taxon>
        <taxon>Malvaceae</taxon>
        <taxon>Malvoideae</taxon>
        <taxon>Gossypium</taxon>
    </lineage>
</organism>
<feature type="coiled-coil region" evidence="4">
    <location>
        <begin position="2074"/>
        <end position="2101"/>
    </location>
</feature>
<reference evidence="8" key="1">
    <citation type="journal article" date="2020" name="Nat. Genet.">
        <title>Genomic diversifications of five Gossypium allopolyploid species and their impact on cotton improvement.</title>
        <authorList>
            <person name="Chen Z.J."/>
            <person name="Sreedasyam A."/>
            <person name="Ando A."/>
            <person name="Song Q."/>
            <person name="De Santiago L.M."/>
            <person name="Hulse-Kemp A.M."/>
            <person name="Ding M."/>
            <person name="Ye W."/>
            <person name="Kirkbride R.C."/>
            <person name="Jenkins J."/>
            <person name="Plott C."/>
            <person name="Lovell J."/>
            <person name="Lin Y.M."/>
            <person name="Vaughn R."/>
            <person name="Liu B."/>
            <person name="Simpson S."/>
            <person name="Scheffler B.E."/>
            <person name="Wen L."/>
            <person name="Saski C.A."/>
            <person name="Grover C.E."/>
            <person name="Hu G."/>
            <person name="Conover J.L."/>
            <person name="Carlson J.W."/>
            <person name="Shu S."/>
            <person name="Boston L.B."/>
            <person name="Williams M."/>
            <person name="Peterson D.G."/>
            <person name="McGee K."/>
            <person name="Jones D.C."/>
            <person name="Wendel J.F."/>
            <person name="Stelly D.M."/>
            <person name="Grimwood J."/>
            <person name="Schmutz J."/>
        </authorList>
    </citation>
    <scope>NUCLEOTIDE SEQUENCE [LARGE SCALE GENOMIC DNA]</scope>
    <source>
        <strain evidence="8">cv. TM-1</strain>
    </source>
</reference>
<feature type="region of interest" description="Disordered" evidence="5">
    <location>
        <begin position="993"/>
        <end position="1042"/>
    </location>
</feature>
<feature type="compositionally biased region" description="Pro residues" evidence="5">
    <location>
        <begin position="1526"/>
        <end position="1544"/>
    </location>
</feature>
<name>A0ABM2Z587_GOSHI</name>
<dbReference type="PROSITE" id="PS51182">
    <property type="entry name" value="C2_TENSIN"/>
    <property type="match status" value="1"/>
</dbReference>
<evidence type="ECO:0000256" key="2">
    <source>
        <dbReference type="ARBA" id="ARBA00022912"/>
    </source>
</evidence>
<evidence type="ECO:0000259" key="6">
    <source>
        <dbReference type="PROSITE" id="PS51182"/>
    </source>
</evidence>
<feature type="region of interest" description="Disordered" evidence="5">
    <location>
        <begin position="1065"/>
        <end position="1809"/>
    </location>
</feature>
<dbReference type="SUPFAM" id="SSF101447">
    <property type="entry name" value="Formin homology 2 domain (FH2 domain)"/>
    <property type="match status" value="1"/>
</dbReference>
<keyword evidence="2" id="KW-0904">Protein phosphatase</keyword>
<feature type="compositionally biased region" description="Low complexity" evidence="5">
    <location>
        <begin position="1600"/>
        <end position="1615"/>
    </location>
</feature>
<dbReference type="InterPro" id="IPR014020">
    <property type="entry name" value="Tensin_C2-dom"/>
</dbReference>
<feature type="compositionally biased region" description="Pro residues" evidence="5">
    <location>
        <begin position="1445"/>
        <end position="1464"/>
    </location>
</feature>
<feature type="compositionally biased region" description="Low complexity" evidence="5">
    <location>
        <begin position="1280"/>
        <end position="1303"/>
    </location>
</feature>
<feature type="region of interest" description="Disordered" evidence="5">
    <location>
        <begin position="889"/>
        <end position="968"/>
    </location>
</feature>
<sequence>MALFRRLFYRKPPDRLLEISEHVYVFDCCFTADVLEEDEFKVYMGSIVAQLQDYFPDASFMVFNFREGDRRSRISDILSEYDMTVMDYPRQYEGCPLLPLEMIHHFLRSSDSWLSLEGQQNVLLMHCERGGWPVLAFMLASLLLYRKQYSGEQKTLEMVYKQAPRDLLKLLSPLNPQPSHLRYLQYISRRNLSSDWPPAHTPRDLDCIILRVLPLFEGGEGCRPVIHVYGMDPKTPANRSSKLLFSTSKTKKQVPYFRKEECALVTIDTHCHIQGDVVLECVHLYDDLIHEETIFRVMFHTAFVRRNILIFNHDDVDVLWDARHQFPKDFTVEVVFMDRDAVVPNLPRVATKSEDRNDGECASPEEFFEVEEIFSNAVDALEGKVDVLDGKVDALDGKVDYGSQIVHEIKPEQKDISREDVDSHVLDGKVDYTSQIGHQNKPEQKDILREYVDPHALDGKVDYDSQIVHENKPEQKDILREDVDPLRIQECSTYDGNKKQDVKFDSSIDAVKDIAMDDVNYKIHMKLDSDVNAVKDIAVDDGDIKVGSVEFTINLLRERETKEVAEDVLGKLEDTAETGNREEAVPLKKQRLKTDVSRPKPEKILPISKKQDGLFPKPASDSALVKPKSRQLEPQGQPARPAKPNAVSRWIPPNKGSYANSMHVSYPPSRPNSSPPVPSSTLRKSKSVSNLKGSTGAVISKDVSSKQKVQKVDDTKTSKDFSSEQKGQKVDLTKPSDYPKEIYAAPIIPTPLPGLQQSVYIPPSTPAAAPPPAPPSPPPPRSLLASQSLEENTISILPPPLSGNVSRMSFAALPTPPPPPPPPPPPCTAAKVHTTGMLSQNPVAVPPPLPPFPPFSNPQISKLFSSRPPPSPPLKSRFSSAFFNVLHSQAPPRPSPVRSLGTSKLGNVPSFHQKPPPTPPTQGAMAPSIMHEVLSVPSPPLTPPLCDAPPSPPLPPLELTRHVPSPPPPPHHLLSIELWHLYRNQCLITYATIPPPPPAPSQPPSISSALSPPRSSPLLMSNASLPPTPPSPPSISSCPPPPALPLPSMSSVLLPPLAPLPPLMSSVPPPPPPPPPPTPSLLSVYGTALPSSPLAPSMSKDPPPQLSSMSNALLPPPSPPSLTTIALLPFLPSPSFSMTSVPPPPPPSLSPPLTSSALVPSPSLPSSSTASVPLPPPPSPPSSATTAPHPPPPSPPSSTTTTPLPPTSPPFSTTIALSPPSSPPPPMCSTPLPPFSPPFSTTIALSPPSLPPPPMCSTPLPPPSPPSLTNIVPSPLAPQLPSMSSASLLRPSSPASVTSALPLSIPPPSPPPLLMSTASFPPPSSPPSLMTSAPPPPSPLPPSISSTPPPPPSVSTAPLPLSPSQTTLMTSGPPPSPSLPSSPPTLMSTAPLPPPPSPPSATTSAPPLLSPPPLSISSIQPLPSSMSTALIPCSSSPTTLTTSALPPPSPPPPSISSTPPPPSPTTSMTSTPPPSSPPPPSISSTPPSPSSMSNCPTSSTFTISTTPSISSTPPPLSTTTLTTSAPPSPSPPPPSISSTPPPPSTTTLTTSAPPSPSPPPPSTSNTPPPPPSMSSASLPPSPSSTTFSTSAPPPSPPPLLVSSAPPSSPPSMSSVSPPPPPPHSSMSGVPHPPFPSLPGVPPPPTPLGAPPPPPPPVNEIAAPAPLMHGAPPPPPLPPTVGEPPPPPPSGVPPPPPPPFGVESPLPAPPLGVGPPPPPLPPGGGAPPPPPPPGGGAPPPPPPPGGGAPPPPPPPGGGAPGPPAPPGAVGGGPPPPPPFGAKGADARGRGRGLSRSGAIQTARRSSLKPLHWSKVSRAIQGSLWEELQRHGEPQVAPEFDVSELETLFSNVVPKRSGDKGKGKSAGPKTDKVHLIDLRRANNTEIMLTKVKMPLPDMMAAVLAMDDTVLDVDQVENLIKFCPTKEEMELLKNYTGDKESLGKCEQYFLELMKVPRVESKLRVFCFKIQFRTQVSEFKRSLNTVNSACNEVRNSLKLKDLMKKILYLGNTLNQGTARGAAVGFKLDSLLKLTDTRASTSRMTLMHYLCKVLAAKKPALLDFHLDFVSLEAATKIQLKALAEEMQAIIKGLEKVKQELAASENDGPVSEVFHKTLKEFVSGAEAEAASVTNLYSTTGRNADALALYFGEDPARCPFEQVTSTLLNFVRLFRKAHEENVKEAEAEQKKAEKEAETEKNKGKQEAE</sequence>
<dbReference type="SMART" id="SM00498">
    <property type="entry name" value="FH2"/>
    <property type="match status" value="1"/>
</dbReference>
<feature type="compositionally biased region" description="Low complexity" evidence="5">
    <location>
        <begin position="1210"/>
        <end position="1219"/>
    </location>
</feature>
<dbReference type="PANTHER" id="PTHR45733">
    <property type="entry name" value="FORMIN-J"/>
    <property type="match status" value="1"/>
</dbReference>
<dbReference type="Pfam" id="PF02181">
    <property type="entry name" value="FH2"/>
    <property type="match status" value="1"/>
</dbReference>
<keyword evidence="2" id="KW-0378">Hydrolase</keyword>
<dbReference type="Gene3D" id="1.20.58.2220">
    <property type="entry name" value="Formin, FH2 domain"/>
    <property type="match status" value="1"/>
</dbReference>
<reference evidence="9" key="2">
    <citation type="submission" date="2025-08" db="UniProtKB">
        <authorList>
            <consortium name="RefSeq"/>
        </authorList>
    </citation>
    <scope>IDENTIFICATION</scope>
</reference>
<keyword evidence="4" id="KW-0175">Coiled coil</keyword>
<dbReference type="GeneID" id="107912122"/>
<feature type="compositionally biased region" description="Pro residues" evidence="5">
    <location>
        <begin position="1553"/>
        <end position="1572"/>
    </location>
</feature>
<feature type="compositionally biased region" description="Low complexity" evidence="5">
    <location>
        <begin position="1121"/>
        <end position="1140"/>
    </location>
</feature>
<feature type="compositionally biased region" description="Pro residues" evidence="5">
    <location>
        <begin position="1471"/>
        <end position="1489"/>
    </location>
</feature>
<feature type="compositionally biased region" description="Pro residues" evidence="5">
    <location>
        <begin position="1372"/>
        <end position="1383"/>
    </location>
</feature>
<dbReference type="PROSITE" id="PS51444">
    <property type="entry name" value="FH2"/>
    <property type="match status" value="1"/>
</dbReference>
<dbReference type="InterPro" id="IPR015425">
    <property type="entry name" value="FH2_Formin"/>
</dbReference>
<dbReference type="Pfam" id="PF10409">
    <property type="entry name" value="PTEN_C2"/>
    <property type="match status" value="1"/>
</dbReference>
<dbReference type="RefSeq" id="XP_040937500.1">
    <property type="nucleotide sequence ID" value="XM_041081566.1"/>
</dbReference>
<feature type="compositionally biased region" description="Low complexity" evidence="5">
    <location>
        <begin position="1354"/>
        <end position="1371"/>
    </location>
</feature>
<evidence type="ECO:0000256" key="1">
    <source>
        <dbReference type="ARBA" id="ARBA00006468"/>
    </source>
</evidence>
<feature type="compositionally biased region" description="Pro residues" evidence="5">
    <location>
        <begin position="1304"/>
        <end position="1313"/>
    </location>
</feature>
<dbReference type="SMART" id="SM01326">
    <property type="entry name" value="PTEN_C2"/>
    <property type="match status" value="1"/>
</dbReference>
<feature type="compositionally biased region" description="Low complexity" evidence="5">
    <location>
        <begin position="1490"/>
        <end position="1525"/>
    </location>
</feature>
<feature type="compositionally biased region" description="Pro residues" evidence="5">
    <location>
        <begin position="937"/>
        <end position="956"/>
    </location>
</feature>
<feature type="compositionally biased region" description="Pro residues" evidence="5">
    <location>
        <begin position="668"/>
        <end position="678"/>
    </location>
</feature>
<feature type="compositionally biased region" description="Low complexity" evidence="5">
    <location>
        <begin position="1415"/>
        <end position="1444"/>
    </location>
</feature>
<dbReference type="InterPro" id="IPR042201">
    <property type="entry name" value="FH2_Formin_sf"/>
</dbReference>
<feature type="compositionally biased region" description="Pro residues" evidence="5">
    <location>
        <begin position="1333"/>
        <end position="1353"/>
    </location>
</feature>
<feature type="compositionally biased region" description="Pro residues" evidence="5">
    <location>
        <begin position="1065"/>
        <end position="1079"/>
    </location>
</feature>
<feature type="compositionally biased region" description="Pro residues" evidence="5">
    <location>
        <begin position="1026"/>
        <end position="1042"/>
    </location>
</feature>
<feature type="region of interest" description="Disordered" evidence="5">
    <location>
        <begin position="2174"/>
        <end position="2201"/>
    </location>
</feature>
<feature type="compositionally biased region" description="Low complexity" evidence="5">
    <location>
        <begin position="1238"/>
        <end position="1247"/>
    </location>
</feature>
<feature type="domain" description="C2 tensin-type" evidence="6">
    <location>
        <begin position="200"/>
        <end position="339"/>
    </location>
</feature>
<feature type="compositionally biased region" description="Basic and acidic residues" evidence="5">
    <location>
        <begin position="710"/>
        <end position="737"/>
    </location>
</feature>
<comment type="similarity">
    <text evidence="1">Belongs to the formin-like family. Class-II subfamily.</text>
</comment>
<feature type="compositionally biased region" description="Pro residues" evidence="5">
    <location>
        <begin position="993"/>
        <end position="1003"/>
    </location>
</feature>
<dbReference type="PANTHER" id="PTHR45733:SF10">
    <property type="entry name" value="FORMIN-LIKE PROTEIN 15A-RELATED"/>
    <property type="match status" value="1"/>
</dbReference>
<feature type="compositionally biased region" description="Pro residues" evidence="5">
    <location>
        <begin position="814"/>
        <end position="827"/>
    </location>
</feature>
<keyword evidence="8" id="KW-1185">Reference proteome</keyword>
<feature type="region of interest" description="Disordered" evidence="5">
    <location>
        <begin position="575"/>
        <end position="737"/>
    </location>
</feature>
<feature type="compositionally biased region" description="Pro residues" evidence="5">
    <location>
        <begin position="1248"/>
        <end position="1266"/>
    </location>
</feature>
<evidence type="ECO:0000256" key="4">
    <source>
        <dbReference type="SAM" id="Coils"/>
    </source>
</evidence>
<evidence type="ECO:0000256" key="3">
    <source>
        <dbReference type="RuleBase" id="RU361260"/>
    </source>
</evidence>
<feature type="region of interest" description="Disordered" evidence="5">
    <location>
        <begin position="754"/>
        <end position="788"/>
    </location>
</feature>
<evidence type="ECO:0000313" key="9">
    <source>
        <dbReference type="RefSeq" id="XP_040937500.1"/>
    </source>
</evidence>
<dbReference type="Gene3D" id="2.60.40.1110">
    <property type="match status" value="1"/>
</dbReference>
<feature type="compositionally biased region" description="Low complexity" evidence="5">
    <location>
        <begin position="1151"/>
        <end position="1172"/>
    </location>
</feature>
<feature type="region of interest" description="Disordered" evidence="5">
    <location>
        <begin position="807"/>
        <end position="832"/>
    </location>
</feature>
<feature type="compositionally biased region" description="Pro residues" evidence="5">
    <location>
        <begin position="1670"/>
        <end position="1778"/>
    </location>
</feature>
<feature type="compositionally biased region" description="Basic and acidic residues" evidence="5">
    <location>
        <begin position="575"/>
        <end position="603"/>
    </location>
</feature>
<protein>
    <recommendedName>
        <fullName evidence="3">Formin-like protein</fullName>
    </recommendedName>
</protein>
<dbReference type="Gene3D" id="3.90.190.10">
    <property type="entry name" value="Protein tyrosine phosphatase superfamily"/>
    <property type="match status" value="1"/>
</dbReference>
<feature type="compositionally biased region" description="Low complexity" evidence="5">
    <location>
        <begin position="1080"/>
        <end position="1097"/>
    </location>
</feature>
<feature type="compositionally biased region" description="Pro residues" evidence="5">
    <location>
        <begin position="763"/>
        <end position="781"/>
    </location>
</feature>
<evidence type="ECO:0000256" key="5">
    <source>
        <dbReference type="SAM" id="MobiDB-lite"/>
    </source>
</evidence>
<evidence type="ECO:0000313" key="8">
    <source>
        <dbReference type="Proteomes" id="UP000818029"/>
    </source>
</evidence>
<gene>
    <name evidence="9" type="primary">LOC107912122</name>
</gene>
<accession>A0ABM2Z587</accession>
<proteinExistence type="inferred from homology"/>
<evidence type="ECO:0000259" key="7">
    <source>
        <dbReference type="PROSITE" id="PS51444"/>
    </source>
</evidence>
<feature type="compositionally biased region" description="Low complexity" evidence="5">
    <location>
        <begin position="1004"/>
        <end position="1018"/>
    </location>
</feature>
<feature type="compositionally biased region" description="Pro residues" evidence="5">
    <location>
        <begin position="1630"/>
        <end position="1657"/>
    </location>
</feature>
<dbReference type="SUPFAM" id="SSF49562">
    <property type="entry name" value="C2 domain (Calcium/lipid-binding domain, CaLB)"/>
    <property type="match status" value="1"/>
</dbReference>
<dbReference type="Proteomes" id="UP000818029">
    <property type="component" value="Chromosome A11"/>
</dbReference>
<feature type="domain" description="FH2" evidence="7">
    <location>
        <begin position="1796"/>
        <end position="2193"/>
    </location>
</feature>
<dbReference type="SUPFAM" id="SSF52799">
    <property type="entry name" value="(Phosphotyrosine protein) phosphatases II"/>
    <property type="match status" value="1"/>
</dbReference>
<dbReference type="InterPro" id="IPR051144">
    <property type="entry name" value="Formin_homology_domain"/>
</dbReference>